<dbReference type="InterPro" id="IPR023606">
    <property type="entry name" value="CoA-Trfase_III_dom_1_sf"/>
</dbReference>
<dbReference type="PANTHER" id="PTHR48207">
    <property type="entry name" value="SUCCINATE--HYDROXYMETHYLGLUTARATE COA-TRANSFERASE"/>
    <property type="match status" value="1"/>
</dbReference>
<protein>
    <submittedName>
        <fullName evidence="2">CoA transferase</fullName>
    </submittedName>
</protein>
<dbReference type="Pfam" id="PF02515">
    <property type="entry name" value="CoA_transf_3"/>
    <property type="match status" value="1"/>
</dbReference>
<dbReference type="EMBL" id="SHAG01000004">
    <property type="protein sequence ID" value="RZO77214.1"/>
    <property type="molecule type" value="Genomic_DNA"/>
</dbReference>
<keyword evidence="1 2" id="KW-0808">Transferase</keyword>
<dbReference type="PANTHER" id="PTHR48207:SF4">
    <property type="entry name" value="BLL6097 PROTEIN"/>
    <property type="match status" value="1"/>
</dbReference>
<dbReference type="InterPro" id="IPR050483">
    <property type="entry name" value="CoA-transferase_III_domain"/>
</dbReference>
<reference evidence="2 3" key="1">
    <citation type="submission" date="2019-02" db="EMBL/GenBank/DDBJ databases">
        <title>Prokaryotic population dynamics and viral predation in marine succession experiment using metagenomics: the confinement effect.</title>
        <authorList>
            <person name="Haro-Moreno J.M."/>
            <person name="Rodriguez-Valera F."/>
            <person name="Lopez-Perez M."/>
        </authorList>
    </citation>
    <scope>NUCLEOTIDE SEQUENCE [LARGE SCALE GENOMIC DNA]</scope>
    <source>
        <strain evidence="2">MED-G157</strain>
    </source>
</reference>
<dbReference type="InterPro" id="IPR003673">
    <property type="entry name" value="CoA-Trfase_fam_III"/>
</dbReference>
<sequence length="398" mass="44304">MFQLLKGLKIIDLTTIVLGPYATQILADFGAEIIKIEPLNGDLFRAVRPGRQEDLGVAFMNFNRNKRSLTLDLKKQQGQEILHSLIQKSDVLVHNMRARSAAQLGASYKVLKEINPALVYCYSPGFGGLGKDANAPAYDDIIQARSGLTALNANTQNEPQFVRTIAADKVVGLHLALAVASGVIQKERTGKGVCIEAPMLESMVSFLLSEHLAGKTLIPPEGDLGYDRMMTPNRKPHKTKDGYIVILPYSTRHWTRFFKVCGLHDWVSADKVVDPVLRSENIDDLYGKVSEIAVTKTTKEWLKLLSDQDIPCSDVNSLEDVMSDDHLVASKMFHQSSHEHIGDYLEIRSPFQVDGKLAHETMSNTLAPRLGEHNNHILEELGYSNNDIEEFKRNSVIS</sequence>
<dbReference type="Gene3D" id="3.30.1540.10">
    <property type="entry name" value="formyl-coa transferase, domain 3"/>
    <property type="match status" value="1"/>
</dbReference>
<organism evidence="2 3">
    <name type="scientific">OM182 bacterium</name>
    <dbReference type="NCBI Taxonomy" id="2510334"/>
    <lineage>
        <taxon>Bacteria</taxon>
        <taxon>Pseudomonadati</taxon>
        <taxon>Pseudomonadota</taxon>
        <taxon>Gammaproteobacteria</taxon>
        <taxon>OMG group</taxon>
        <taxon>OM182 clade</taxon>
    </lineage>
</organism>
<comment type="caution">
    <text evidence="2">The sequence shown here is derived from an EMBL/GenBank/DDBJ whole genome shotgun (WGS) entry which is preliminary data.</text>
</comment>
<dbReference type="AlphaFoldDB" id="A0A520S432"/>
<gene>
    <name evidence="2" type="ORF">EVA68_02060</name>
</gene>
<dbReference type="InterPro" id="IPR044855">
    <property type="entry name" value="CoA-Trfase_III_dom3_sf"/>
</dbReference>
<dbReference type="SUPFAM" id="SSF89796">
    <property type="entry name" value="CoA-transferase family III (CaiB/BaiF)"/>
    <property type="match status" value="1"/>
</dbReference>
<evidence type="ECO:0000256" key="1">
    <source>
        <dbReference type="ARBA" id="ARBA00022679"/>
    </source>
</evidence>
<proteinExistence type="predicted"/>
<dbReference type="Proteomes" id="UP000316199">
    <property type="component" value="Unassembled WGS sequence"/>
</dbReference>
<evidence type="ECO:0000313" key="2">
    <source>
        <dbReference type="EMBL" id="RZO77214.1"/>
    </source>
</evidence>
<evidence type="ECO:0000313" key="3">
    <source>
        <dbReference type="Proteomes" id="UP000316199"/>
    </source>
</evidence>
<dbReference type="GO" id="GO:0008410">
    <property type="term" value="F:CoA-transferase activity"/>
    <property type="evidence" value="ECO:0007669"/>
    <property type="project" value="TreeGrafter"/>
</dbReference>
<name>A0A520S432_9GAMM</name>
<accession>A0A520S432</accession>
<dbReference type="Gene3D" id="3.40.50.10540">
    <property type="entry name" value="Crotonobetainyl-coa:carnitine coa-transferase, domain 1"/>
    <property type="match status" value="1"/>
</dbReference>